<gene>
    <name evidence="1" type="ORF">C7I55_25880</name>
</gene>
<evidence type="ECO:0000313" key="2">
    <source>
        <dbReference type="Proteomes" id="UP000241167"/>
    </source>
</evidence>
<comment type="caution">
    <text evidence="1">The sequence shown here is derived from an EMBL/GenBank/DDBJ whole genome shotgun (WGS) entry which is preliminary data.</text>
</comment>
<evidence type="ECO:0000313" key="1">
    <source>
        <dbReference type="EMBL" id="PSJ36504.1"/>
    </source>
</evidence>
<organism evidence="1 2">
    <name type="scientific">Allosphingosinicella deserti</name>
    <dbReference type="NCBI Taxonomy" id="2116704"/>
    <lineage>
        <taxon>Bacteria</taxon>
        <taxon>Pseudomonadati</taxon>
        <taxon>Pseudomonadota</taxon>
        <taxon>Alphaproteobacteria</taxon>
        <taxon>Sphingomonadales</taxon>
        <taxon>Sphingomonadaceae</taxon>
        <taxon>Allosphingosinicella</taxon>
    </lineage>
</organism>
<dbReference type="AlphaFoldDB" id="A0A2P7QEZ2"/>
<proteinExistence type="predicted"/>
<accession>A0A2P7QEZ2</accession>
<name>A0A2P7QEZ2_9SPHN</name>
<keyword evidence="2" id="KW-1185">Reference proteome</keyword>
<reference evidence="1 2" key="1">
    <citation type="submission" date="2018-03" db="EMBL/GenBank/DDBJ databases">
        <title>The draft genome of Sphingosinicella sp. GL-C-18.</title>
        <authorList>
            <person name="Liu L."/>
            <person name="Li L."/>
            <person name="Liang L."/>
            <person name="Zhang X."/>
            <person name="Wang T."/>
        </authorList>
    </citation>
    <scope>NUCLEOTIDE SEQUENCE [LARGE SCALE GENOMIC DNA]</scope>
    <source>
        <strain evidence="1 2">GL-C-18</strain>
    </source>
</reference>
<dbReference type="Proteomes" id="UP000241167">
    <property type="component" value="Unassembled WGS sequence"/>
</dbReference>
<dbReference type="EMBL" id="PXYI01000013">
    <property type="protein sequence ID" value="PSJ36504.1"/>
    <property type="molecule type" value="Genomic_DNA"/>
</dbReference>
<sequence>MCKGAGFIANVLTMLGARTVRDPLDGSARPNHAIARALRVAVLLVVLTCAAGPEPLFADVINLPPDTCETGGPIGDVEFSTEYRPRKGEDCAESLPRRAVLLNAHAEWQPRDVPVLVQMVRNRRGYVIFLASMLEDRHYRQACWTEHLVSSGSSGRQLWSALNRRFRSWVANCPPLRTAAQGEAERLFAGQRESFTRALTRMAALSHEFARLDDYRTTSTGSFLPRTVSQNLLDAVADTCGLPRDRVRLRPDGRIAWSYDGRQPFGQDGSRPAETCVEMQIRYLPGFLKP</sequence>
<protein>
    <submittedName>
        <fullName evidence="1">Uncharacterized protein</fullName>
    </submittedName>
</protein>